<protein>
    <recommendedName>
        <fullName evidence="2">Phosphoesterase</fullName>
        <ecNumber evidence="2">3.1.4.-</ecNumber>
    </recommendedName>
</protein>
<dbReference type="Gene3D" id="3.60.21.10">
    <property type="match status" value="1"/>
</dbReference>
<comment type="cofactor">
    <cofactor evidence="2">
        <name>a divalent metal cation</name>
        <dbReference type="ChEBI" id="CHEBI:60240"/>
    </cofactor>
</comment>
<dbReference type="NCBIfam" id="TIGR00040">
    <property type="entry name" value="yfcE"/>
    <property type="match status" value="1"/>
</dbReference>
<accession>A0ABW9G239</accession>
<keyword evidence="4" id="KW-0378">Hydrolase</keyword>
<dbReference type="InterPro" id="IPR024654">
    <property type="entry name" value="Calcineurin-like_PHP_lpxH"/>
</dbReference>
<keyword evidence="5" id="KW-1185">Reference proteome</keyword>
<dbReference type="InterPro" id="IPR041802">
    <property type="entry name" value="MPP_YfcE"/>
</dbReference>
<gene>
    <name evidence="4" type="primary">yfcE</name>
    <name evidence="4" type="ORF">ABUE30_00535</name>
</gene>
<name>A0ABW9G239_9GAMM</name>
<comment type="caution">
    <text evidence="4">The sequence shown here is derived from an EMBL/GenBank/DDBJ whole genome shotgun (WGS) entry which is preliminary data.</text>
</comment>
<dbReference type="RefSeq" id="WP_408621688.1">
    <property type="nucleotide sequence ID" value="NZ_JBEQCT010000001.1"/>
</dbReference>
<organism evidence="4 5">
    <name type="scientific">Celerinatantimonas yamalensis</name>
    <dbReference type="NCBI Taxonomy" id="559956"/>
    <lineage>
        <taxon>Bacteria</taxon>
        <taxon>Pseudomonadati</taxon>
        <taxon>Pseudomonadota</taxon>
        <taxon>Gammaproteobacteria</taxon>
        <taxon>Celerinatantimonadaceae</taxon>
        <taxon>Celerinatantimonas</taxon>
    </lineage>
</organism>
<dbReference type="GO" id="GO:0016787">
    <property type="term" value="F:hydrolase activity"/>
    <property type="evidence" value="ECO:0007669"/>
    <property type="project" value="UniProtKB-KW"/>
</dbReference>
<evidence type="ECO:0000256" key="2">
    <source>
        <dbReference type="RuleBase" id="RU362039"/>
    </source>
</evidence>
<feature type="domain" description="Calcineurin-like phosphoesterase" evidence="3">
    <location>
        <begin position="1"/>
        <end position="162"/>
    </location>
</feature>
<keyword evidence="2" id="KW-0479">Metal-binding</keyword>
<comment type="similarity">
    <text evidence="1 2">Belongs to the metallophosphoesterase superfamily. YfcE family.</text>
</comment>
<dbReference type="EMBL" id="JBEQCT010000001">
    <property type="protein sequence ID" value="MFM2483577.1"/>
    <property type="molecule type" value="Genomic_DNA"/>
</dbReference>
<dbReference type="Proteomes" id="UP001629953">
    <property type="component" value="Unassembled WGS sequence"/>
</dbReference>
<dbReference type="InterPro" id="IPR029052">
    <property type="entry name" value="Metallo-depent_PP-like"/>
</dbReference>
<dbReference type="InterPro" id="IPR000979">
    <property type="entry name" value="Phosphodiesterase_MJ0936/Vps29"/>
</dbReference>
<reference evidence="4 5" key="1">
    <citation type="journal article" date="2013" name="Int. J. Syst. Evol. Microbiol.">
        <title>Celerinatantimonas yamalensis sp. nov., a cold-adapted diazotrophic bacterium from a cold permafrost brine.</title>
        <authorList>
            <person name="Shcherbakova V."/>
            <person name="Chuvilskaya N."/>
            <person name="Rivkina E."/>
            <person name="Demidov N."/>
            <person name="Uchaeva V."/>
            <person name="Suetin S."/>
            <person name="Suzina N."/>
            <person name="Gilichinsky D."/>
        </authorList>
    </citation>
    <scope>NUCLEOTIDE SEQUENCE [LARGE SCALE GENOMIC DNA]</scope>
    <source>
        <strain evidence="4 5">C7</strain>
    </source>
</reference>
<dbReference type="EC" id="3.1.4.-" evidence="2"/>
<dbReference type="PANTHER" id="PTHR11124">
    <property type="entry name" value="VACUOLAR SORTING PROTEIN VPS29"/>
    <property type="match status" value="1"/>
</dbReference>
<evidence type="ECO:0000313" key="4">
    <source>
        <dbReference type="EMBL" id="MFM2483577.1"/>
    </source>
</evidence>
<dbReference type="NCBIfam" id="NF006988">
    <property type="entry name" value="PRK09453.1"/>
    <property type="match status" value="1"/>
</dbReference>
<proteinExistence type="inferred from homology"/>
<dbReference type="SUPFAM" id="SSF56300">
    <property type="entry name" value="Metallo-dependent phosphatases"/>
    <property type="match status" value="1"/>
</dbReference>
<dbReference type="Pfam" id="PF12850">
    <property type="entry name" value="Metallophos_2"/>
    <property type="match status" value="1"/>
</dbReference>
<evidence type="ECO:0000256" key="1">
    <source>
        <dbReference type="ARBA" id="ARBA00008950"/>
    </source>
</evidence>
<dbReference type="CDD" id="cd00841">
    <property type="entry name" value="MPP_YfcE"/>
    <property type="match status" value="1"/>
</dbReference>
<sequence>MKLLIGSDIHGDRQAAERLIDAFIQSRAHYLICLGDLLYHGPRNAIPEHYHPQAVAELLNEYRLKILAVRGNCDSEVDQMLCQFPILSDYQQLLTDSRRIFFTHGHLYRSDNLPPLALGDLFVSGHTHLPIAEYGQDGIYRLNPGSVAIPRGDWSASYALLDDDHMQICDLCTHQVLLECALTF</sequence>
<evidence type="ECO:0000259" key="3">
    <source>
        <dbReference type="Pfam" id="PF12850"/>
    </source>
</evidence>
<evidence type="ECO:0000313" key="5">
    <source>
        <dbReference type="Proteomes" id="UP001629953"/>
    </source>
</evidence>